<feature type="chain" id="PRO_5020698764" evidence="1">
    <location>
        <begin position="18"/>
        <end position="197"/>
    </location>
</feature>
<dbReference type="Proteomes" id="UP000307657">
    <property type="component" value="Unassembled WGS sequence"/>
</dbReference>
<comment type="caution">
    <text evidence="2">The sequence shown here is derived from an EMBL/GenBank/DDBJ whole genome shotgun (WGS) entry which is preliminary data.</text>
</comment>
<dbReference type="RefSeq" id="WP_136840705.1">
    <property type="nucleotide sequence ID" value="NZ_SUPL01000001.1"/>
</dbReference>
<sequence length="197" mass="21183">MKKPILLILMLSLFVLSGCDTELISNEELTLADDPNFTVTEDIVTNENQNSTDNEVCLTTNLIAGQHHVAGTVSVKNDGENLIITYITNGDWTIEATHLSIGGCDDGSIPTTESGNPKIGHFEYHSTHSDGVNVVTYTISLDAILDEFCFAAHAEVQGPTGGETAWAEGTEFPGNSWAMYVEASLLDCDDDDGIMPV</sequence>
<evidence type="ECO:0000313" key="3">
    <source>
        <dbReference type="Proteomes" id="UP000307657"/>
    </source>
</evidence>
<dbReference type="PROSITE" id="PS51257">
    <property type="entry name" value="PROKAR_LIPOPROTEIN"/>
    <property type="match status" value="1"/>
</dbReference>
<dbReference type="EMBL" id="SUPL01000001">
    <property type="protein sequence ID" value="TJY38148.1"/>
    <property type="molecule type" value="Genomic_DNA"/>
</dbReference>
<accession>A0A4U0F1L6</accession>
<gene>
    <name evidence="2" type="ORF">E5167_02520</name>
</gene>
<protein>
    <submittedName>
        <fullName evidence="2">Uncharacterized protein</fullName>
    </submittedName>
</protein>
<name>A0A4U0F1L6_9FLAO</name>
<feature type="signal peptide" evidence="1">
    <location>
        <begin position="1"/>
        <end position="17"/>
    </location>
</feature>
<evidence type="ECO:0000313" key="2">
    <source>
        <dbReference type="EMBL" id="TJY38148.1"/>
    </source>
</evidence>
<proteinExistence type="predicted"/>
<organism evidence="2 3">
    <name type="scientific">Pontimicrobium aquaticum</name>
    <dbReference type="NCBI Taxonomy" id="2565367"/>
    <lineage>
        <taxon>Bacteria</taxon>
        <taxon>Pseudomonadati</taxon>
        <taxon>Bacteroidota</taxon>
        <taxon>Flavobacteriia</taxon>
        <taxon>Flavobacteriales</taxon>
        <taxon>Flavobacteriaceae</taxon>
        <taxon>Pontimicrobium</taxon>
    </lineage>
</organism>
<keyword evidence="1" id="KW-0732">Signal</keyword>
<dbReference type="OrthoDB" id="1434951at2"/>
<keyword evidence="3" id="KW-1185">Reference proteome</keyword>
<dbReference type="AlphaFoldDB" id="A0A4U0F1L6"/>
<evidence type="ECO:0000256" key="1">
    <source>
        <dbReference type="SAM" id="SignalP"/>
    </source>
</evidence>
<reference evidence="2 3" key="1">
    <citation type="submission" date="2019-04" db="EMBL/GenBank/DDBJ databases">
        <title>Lacinutrix sp. nov., isolated from marine water.</title>
        <authorList>
            <person name="Kim W."/>
        </authorList>
    </citation>
    <scope>NUCLEOTIDE SEQUENCE [LARGE SCALE GENOMIC DNA]</scope>
    <source>
        <strain evidence="2 3">CAU 1491</strain>
    </source>
</reference>